<dbReference type="PANTHER" id="PTHR34822:SF1">
    <property type="entry name" value="GRPB FAMILY PROTEIN"/>
    <property type="match status" value="1"/>
</dbReference>
<evidence type="ECO:0000313" key="2">
    <source>
        <dbReference type="Proteomes" id="UP000824160"/>
    </source>
</evidence>
<dbReference type="Gene3D" id="3.30.460.10">
    <property type="entry name" value="Beta Polymerase, domain 2"/>
    <property type="match status" value="1"/>
</dbReference>
<reference evidence="1" key="1">
    <citation type="submission" date="2020-10" db="EMBL/GenBank/DDBJ databases">
        <authorList>
            <person name="Gilroy R."/>
        </authorList>
    </citation>
    <scope>NUCLEOTIDE SEQUENCE</scope>
    <source>
        <strain evidence="1">ChiBcec7-5410</strain>
    </source>
</reference>
<dbReference type="InterPro" id="IPR043519">
    <property type="entry name" value="NT_sf"/>
</dbReference>
<protein>
    <submittedName>
        <fullName evidence="1">GrpB family protein</fullName>
    </submittedName>
</protein>
<organism evidence="1 2">
    <name type="scientific">Candidatus Faecivivens stercoripullorum</name>
    <dbReference type="NCBI Taxonomy" id="2840805"/>
    <lineage>
        <taxon>Bacteria</taxon>
        <taxon>Bacillati</taxon>
        <taxon>Bacillota</taxon>
        <taxon>Clostridia</taxon>
        <taxon>Eubacteriales</taxon>
        <taxon>Oscillospiraceae</taxon>
        <taxon>Oscillospiraceae incertae sedis</taxon>
        <taxon>Candidatus Faecivivens</taxon>
    </lineage>
</organism>
<dbReference type="SUPFAM" id="SSF81301">
    <property type="entry name" value="Nucleotidyltransferase"/>
    <property type="match status" value="1"/>
</dbReference>
<dbReference type="AlphaFoldDB" id="A0A9D1H7G8"/>
<dbReference type="PANTHER" id="PTHR34822">
    <property type="entry name" value="GRPB DOMAIN PROTEIN (AFU_ORTHOLOGUE AFUA_1G01530)"/>
    <property type="match status" value="1"/>
</dbReference>
<dbReference type="InterPro" id="IPR007344">
    <property type="entry name" value="GrpB/CoaE"/>
</dbReference>
<evidence type="ECO:0000313" key="1">
    <source>
        <dbReference type="EMBL" id="HIT95033.1"/>
    </source>
</evidence>
<dbReference type="Pfam" id="PF04229">
    <property type="entry name" value="GrpB"/>
    <property type="match status" value="1"/>
</dbReference>
<sequence>MAGRLSEMTLEQLWQLFPIILTPYNPDWKNWYREQQDILSDALPAEQVIRISYVGSTAIGTIWAKPTVDILVEVRKESNLTDLAKLLDGCGYTLMSRQDNRMSFNLGYTENGFAEKVFHLHLRLEGDHDELYFRDFLIEYPQVAKEYEQLKLSLWKQFEHDRDGYTEAKTAFVRSVTEKARQLYNGRYETDLEKGIE</sequence>
<comment type="caution">
    <text evidence="1">The sequence shown here is derived from an EMBL/GenBank/DDBJ whole genome shotgun (WGS) entry which is preliminary data.</text>
</comment>
<dbReference type="EMBL" id="DVLW01000207">
    <property type="protein sequence ID" value="HIT95033.1"/>
    <property type="molecule type" value="Genomic_DNA"/>
</dbReference>
<accession>A0A9D1H7G8</accession>
<proteinExistence type="predicted"/>
<dbReference type="Proteomes" id="UP000824160">
    <property type="component" value="Unassembled WGS sequence"/>
</dbReference>
<gene>
    <name evidence="1" type="ORF">IAC43_07590</name>
</gene>
<name>A0A9D1H7G8_9FIRM</name>
<reference evidence="1" key="2">
    <citation type="journal article" date="2021" name="PeerJ">
        <title>Extensive microbial diversity within the chicken gut microbiome revealed by metagenomics and culture.</title>
        <authorList>
            <person name="Gilroy R."/>
            <person name="Ravi A."/>
            <person name="Getino M."/>
            <person name="Pursley I."/>
            <person name="Horton D.L."/>
            <person name="Alikhan N.F."/>
            <person name="Baker D."/>
            <person name="Gharbi K."/>
            <person name="Hall N."/>
            <person name="Watson M."/>
            <person name="Adriaenssens E.M."/>
            <person name="Foster-Nyarko E."/>
            <person name="Jarju S."/>
            <person name="Secka A."/>
            <person name="Antonio M."/>
            <person name="Oren A."/>
            <person name="Chaudhuri R.R."/>
            <person name="La Ragione R."/>
            <person name="Hildebrand F."/>
            <person name="Pallen M.J."/>
        </authorList>
    </citation>
    <scope>NUCLEOTIDE SEQUENCE</scope>
    <source>
        <strain evidence="1">ChiBcec7-5410</strain>
    </source>
</reference>